<dbReference type="eggNOG" id="KOG1042">
    <property type="taxonomic scope" value="Eukaryota"/>
</dbReference>
<dbReference type="InterPro" id="IPR003100">
    <property type="entry name" value="PAZ_dom"/>
</dbReference>
<comment type="similarity">
    <text evidence="1">Belongs to the argonaute family.</text>
</comment>
<protein>
    <submittedName>
        <fullName evidence="4">Piwi domain protein</fullName>
    </submittedName>
</protein>
<reference evidence="5" key="1">
    <citation type="journal article" date="2006" name="PLoS Biol.">
        <title>Macronuclear genome sequence of the ciliate Tetrahymena thermophila, a model eukaryote.</title>
        <authorList>
            <person name="Eisen J.A."/>
            <person name="Coyne R.S."/>
            <person name="Wu M."/>
            <person name="Wu D."/>
            <person name="Thiagarajan M."/>
            <person name="Wortman J.R."/>
            <person name="Badger J.H."/>
            <person name="Ren Q."/>
            <person name="Amedeo P."/>
            <person name="Jones K.M."/>
            <person name="Tallon L.J."/>
            <person name="Delcher A.L."/>
            <person name="Salzberg S.L."/>
            <person name="Silva J.C."/>
            <person name="Haas B.J."/>
            <person name="Majoros W.H."/>
            <person name="Farzad M."/>
            <person name="Carlton J.M."/>
            <person name="Smith R.K. Jr."/>
            <person name="Garg J."/>
            <person name="Pearlman R.E."/>
            <person name="Karrer K.M."/>
            <person name="Sun L."/>
            <person name="Manning G."/>
            <person name="Elde N.C."/>
            <person name="Turkewitz A.P."/>
            <person name="Asai D.J."/>
            <person name="Wilkes D.E."/>
            <person name="Wang Y."/>
            <person name="Cai H."/>
            <person name="Collins K."/>
            <person name="Stewart B.A."/>
            <person name="Lee S.R."/>
            <person name="Wilamowska K."/>
            <person name="Weinberg Z."/>
            <person name="Ruzzo W.L."/>
            <person name="Wloga D."/>
            <person name="Gaertig J."/>
            <person name="Frankel J."/>
            <person name="Tsao C.-C."/>
            <person name="Gorovsky M.A."/>
            <person name="Keeling P.J."/>
            <person name="Waller R.F."/>
            <person name="Patron N.J."/>
            <person name="Cherry J.M."/>
            <person name="Stover N.A."/>
            <person name="Krieger C.J."/>
            <person name="del Toro C."/>
            <person name="Ryder H.F."/>
            <person name="Williamson S.C."/>
            <person name="Barbeau R.A."/>
            <person name="Hamilton E.P."/>
            <person name="Orias E."/>
        </authorList>
    </citation>
    <scope>NUCLEOTIDE SEQUENCE [LARGE SCALE GENOMIC DNA]</scope>
    <source>
        <strain evidence="5">SB210</strain>
    </source>
</reference>
<dbReference type="RefSeq" id="XP_001018296.1">
    <property type="nucleotide sequence ID" value="XM_001018296.3"/>
</dbReference>
<dbReference type="Gene3D" id="3.30.420.10">
    <property type="entry name" value="Ribonuclease H-like superfamily/Ribonuclease H"/>
    <property type="match status" value="1"/>
</dbReference>
<dbReference type="CDD" id="cd02845">
    <property type="entry name" value="PAZ_piwi_like"/>
    <property type="match status" value="1"/>
</dbReference>
<dbReference type="OrthoDB" id="445936at2759"/>
<dbReference type="EMBL" id="GG662650">
    <property type="protein sequence ID" value="EAR98051.1"/>
    <property type="molecule type" value="Genomic_DNA"/>
</dbReference>
<dbReference type="Gene3D" id="3.40.50.2300">
    <property type="match status" value="1"/>
</dbReference>
<dbReference type="Pfam" id="PF02170">
    <property type="entry name" value="PAZ"/>
    <property type="match status" value="1"/>
</dbReference>
<dbReference type="SMART" id="SM00950">
    <property type="entry name" value="Piwi"/>
    <property type="match status" value="1"/>
</dbReference>
<dbReference type="GO" id="GO:0003723">
    <property type="term" value="F:RNA binding"/>
    <property type="evidence" value="ECO:0007669"/>
    <property type="project" value="InterPro"/>
</dbReference>
<evidence type="ECO:0000313" key="5">
    <source>
        <dbReference type="Proteomes" id="UP000009168"/>
    </source>
</evidence>
<evidence type="ECO:0000259" key="2">
    <source>
        <dbReference type="PROSITE" id="PS50821"/>
    </source>
</evidence>
<accession>Q23ND1</accession>
<proteinExistence type="inferred from homology"/>
<dbReference type="KEGG" id="tet:TTHERM_01161040"/>
<dbReference type="Gene3D" id="2.170.260.10">
    <property type="entry name" value="paz domain"/>
    <property type="match status" value="1"/>
</dbReference>
<dbReference type="HOGENOM" id="CLU_008813_0_1_1"/>
<dbReference type="CDD" id="cd04658">
    <property type="entry name" value="Piwi_piwi-like_Euk"/>
    <property type="match status" value="1"/>
</dbReference>
<dbReference type="STRING" id="312017.Q23ND1"/>
<name>Q23ND1_TETTS</name>
<dbReference type="PROSITE" id="PS50822">
    <property type="entry name" value="PIWI"/>
    <property type="match status" value="1"/>
</dbReference>
<evidence type="ECO:0000256" key="1">
    <source>
        <dbReference type="RuleBase" id="RU361178"/>
    </source>
</evidence>
<dbReference type="OMA" id="EGGLKLC"/>
<feature type="domain" description="PAZ" evidence="2">
    <location>
        <begin position="178"/>
        <end position="283"/>
    </location>
</feature>
<dbReference type="InterPro" id="IPR012337">
    <property type="entry name" value="RNaseH-like_sf"/>
</dbReference>
<dbReference type="GeneID" id="7840065"/>
<dbReference type="SUPFAM" id="SSF101690">
    <property type="entry name" value="PAZ domain"/>
    <property type="match status" value="1"/>
</dbReference>
<dbReference type="InterPro" id="IPR036397">
    <property type="entry name" value="RNaseH_sf"/>
</dbReference>
<feature type="domain" description="Piwi" evidence="3">
    <location>
        <begin position="444"/>
        <end position="756"/>
    </location>
</feature>
<dbReference type="Pfam" id="PF02171">
    <property type="entry name" value="Piwi"/>
    <property type="match status" value="1"/>
</dbReference>
<dbReference type="AlphaFoldDB" id="Q23ND1"/>
<dbReference type="InterPro" id="IPR036085">
    <property type="entry name" value="PAZ_dom_sf"/>
</dbReference>
<keyword evidence="5" id="KW-1185">Reference proteome</keyword>
<dbReference type="SMR" id="Q23ND1"/>
<sequence length="780" mass="89553">MSNKGLVQNNPRLRFLCNYYQVMLHNEKIYSYQFSVEGMEAAEVMKRTGEILKACINKLREVFTNKFLFQHSVLYSPVQLQANQMTEIGTVDTKTVSLKLLGEANNEREVQNIFGRLIKTVFAKIKLNKLGRKYFDPASRKEYNEYDLAVFSGYESSLEKYSFNQKLLNIDSCFKVQRTSNLLQALQQVKDRNDLSGFVGNTVITSYNGKFHRIESIEKDMSPNDAFEDRKGTKKTYMQYYKEAYNIGNIDPNQPLVKCVELKGKTKTPFTYYLIPSLCQVTGLTDQQRNDFNLMKKLAEVTKPKAGERIAQASKFIQRIKQDADKTLKDWSVEICEKPQTIDYKQLDAGNMEMQQGKKKINVATGNLDRDTQTQMFEQPSLNMWAIIYSDRDQKTFDSLLRTFQECLKFYNYPCKPPNCISVQSRGAQDWINALKNAPDNVQMAVFLLPGKKKAGMYYDEIKRYFTNVKPIPTQVILASTAMKDKGLRSVVNKLLMQICAKTGGVPWVMDNLPFQNLPTMVVGMDVFHNTPGKKESIFGFVSTVDRNFSKYYSHSHVLPTGQEITPFLQQVYEQALKEFKDSNGVYPQQIIIFRDGVGEGQFNAVKDIEMPQLKQACQKINGCENIKFTLIIVNKKVGAKFYQSQDGNVGSAENPPQGALIEDRVTKGVNDFFIVSQKTNQGTASPTHYTIIYNDMIDEALQKDNSPQYREFKRDLQVLAFKLCFLYYNWTGAIKTPSAVRYAHTLSNFVGDRYNPRKNDDTLIQAHPKYDKFRSLYFI</sequence>
<dbReference type="PANTHER" id="PTHR22891">
    <property type="entry name" value="EUKARYOTIC TRANSLATION INITIATION FACTOR 2C"/>
    <property type="match status" value="1"/>
</dbReference>
<dbReference type="Proteomes" id="UP000009168">
    <property type="component" value="Unassembled WGS sequence"/>
</dbReference>
<dbReference type="InterPro" id="IPR003165">
    <property type="entry name" value="Piwi"/>
</dbReference>
<organism evidence="4 5">
    <name type="scientific">Tetrahymena thermophila (strain SB210)</name>
    <dbReference type="NCBI Taxonomy" id="312017"/>
    <lineage>
        <taxon>Eukaryota</taxon>
        <taxon>Sar</taxon>
        <taxon>Alveolata</taxon>
        <taxon>Ciliophora</taxon>
        <taxon>Intramacronucleata</taxon>
        <taxon>Oligohymenophorea</taxon>
        <taxon>Hymenostomatida</taxon>
        <taxon>Tetrahymenina</taxon>
        <taxon>Tetrahymenidae</taxon>
        <taxon>Tetrahymena</taxon>
    </lineage>
</organism>
<dbReference type="SUPFAM" id="SSF53098">
    <property type="entry name" value="Ribonuclease H-like"/>
    <property type="match status" value="1"/>
</dbReference>
<evidence type="ECO:0000259" key="3">
    <source>
        <dbReference type="PROSITE" id="PS50822"/>
    </source>
</evidence>
<dbReference type="InParanoid" id="Q23ND1"/>
<dbReference type="SMART" id="SM00949">
    <property type="entry name" value="PAZ"/>
    <property type="match status" value="1"/>
</dbReference>
<dbReference type="PROSITE" id="PS50821">
    <property type="entry name" value="PAZ"/>
    <property type="match status" value="1"/>
</dbReference>
<evidence type="ECO:0000313" key="4">
    <source>
        <dbReference type="EMBL" id="EAR98051.1"/>
    </source>
</evidence>
<gene>
    <name evidence="4" type="ORF">TTHERM_01161040</name>
</gene>